<accession>A0A934U0A5</accession>
<reference evidence="2" key="1">
    <citation type="submission" date="2020-12" db="EMBL/GenBank/DDBJ databases">
        <title>Antrihabitans popcorni sp. nov. and Antrihabitans auranticaus sp. nov., isolated from a larva cave.</title>
        <authorList>
            <person name="Lee S.D."/>
            <person name="Kim I.S."/>
        </authorList>
    </citation>
    <scope>NUCLEOTIDE SEQUENCE</scope>
    <source>
        <strain evidence="2">YC3-6</strain>
    </source>
</reference>
<comment type="caution">
    <text evidence="2">The sequence shown here is derived from an EMBL/GenBank/DDBJ whole genome shotgun (WGS) entry which is preliminary data.</text>
</comment>
<evidence type="ECO:0000313" key="2">
    <source>
        <dbReference type="EMBL" id="MBJ8337515.1"/>
    </source>
</evidence>
<dbReference type="AlphaFoldDB" id="A0A934U0A5"/>
<dbReference type="EMBL" id="JAEMNV010000001">
    <property type="protein sequence ID" value="MBJ8337515.1"/>
    <property type="molecule type" value="Genomic_DNA"/>
</dbReference>
<dbReference type="InterPro" id="IPR011051">
    <property type="entry name" value="RmlC_Cupin_sf"/>
</dbReference>
<evidence type="ECO:0000259" key="1">
    <source>
        <dbReference type="Pfam" id="PF07883"/>
    </source>
</evidence>
<keyword evidence="3" id="KW-1185">Reference proteome</keyword>
<organism evidence="2 3">
    <name type="scientific">Antrihabitans stalagmiti</name>
    <dbReference type="NCBI Taxonomy" id="2799499"/>
    <lineage>
        <taxon>Bacteria</taxon>
        <taxon>Bacillati</taxon>
        <taxon>Actinomycetota</taxon>
        <taxon>Actinomycetes</taxon>
        <taxon>Mycobacteriales</taxon>
        <taxon>Nocardiaceae</taxon>
        <taxon>Antrihabitans</taxon>
    </lineage>
</organism>
<dbReference type="InterPro" id="IPR053146">
    <property type="entry name" value="QDO-like"/>
</dbReference>
<dbReference type="RefSeq" id="WP_199701224.1">
    <property type="nucleotide sequence ID" value="NZ_JAEMNV010000001.1"/>
</dbReference>
<dbReference type="Proteomes" id="UP000655868">
    <property type="component" value="Unassembled WGS sequence"/>
</dbReference>
<dbReference type="PANTHER" id="PTHR36440">
    <property type="entry name" value="PUTATIVE (AFU_ORTHOLOGUE AFUA_8G07350)-RELATED"/>
    <property type="match status" value="1"/>
</dbReference>
<dbReference type="InterPro" id="IPR014710">
    <property type="entry name" value="RmlC-like_jellyroll"/>
</dbReference>
<evidence type="ECO:0000313" key="3">
    <source>
        <dbReference type="Proteomes" id="UP000655868"/>
    </source>
</evidence>
<dbReference type="InterPro" id="IPR013096">
    <property type="entry name" value="Cupin_2"/>
</dbReference>
<feature type="domain" description="Cupin type-2" evidence="1">
    <location>
        <begin position="40"/>
        <end position="106"/>
    </location>
</feature>
<dbReference type="Gene3D" id="2.60.120.10">
    <property type="entry name" value="Jelly Rolls"/>
    <property type="match status" value="1"/>
</dbReference>
<name>A0A934U0A5_9NOCA</name>
<gene>
    <name evidence="2" type="ORF">JGU71_01320</name>
</gene>
<dbReference type="Pfam" id="PF07883">
    <property type="entry name" value="Cupin_2"/>
    <property type="match status" value="1"/>
</dbReference>
<dbReference type="SUPFAM" id="SSF51182">
    <property type="entry name" value="RmlC-like cupins"/>
    <property type="match status" value="1"/>
</dbReference>
<dbReference type="PANTHER" id="PTHR36440:SF1">
    <property type="entry name" value="PUTATIVE (AFU_ORTHOLOGUE AFUA_8G07350)-RELATED"/>
    <property type="match status" value="1"/>
</dbReference>
<proteinExistence type="predicted"/>
<protein>
    <submittedName>
        <fullName evidence="2">Cupin domain-containing protein</fullName>
    </submittedName>
</protein>
<sequence length="166" mass="17738">MEHAAVVQPSDVEVIGNEHVSTHLLLDASSTGGALSTLEVRLDLGADGAAPHFHTRSSEFFYVIDGEIQILLDDRIVTVGAGGSAVVPKRMTHAFGAAPGTSARLLIALTPGVERFDYFRLLGRIQDGTATLADLAASQELYDNHFVDAPNWWQERTAGRTVAAQA</sequence>